<protein>
    <submittedName>
        <fullName evidence="6">Precorrin-6Y C(5,15)-methyltransferase [decarboxylating]</fullName>
        <ecNumber evidence="6">2.1.1.132</ecNumber>
    </submittedName>
</protein>
<dbReference type="AlphaFoldDB" id="A0A644ZMR3"/>
<dbReference type="PANTHER" id="PTHR43182">
    <property type="entry name" value="COBALT-PRECORRIN-6B C(15)-METHYLTRANSFERASE (DECARBOXYLATING)"/>
    <property type="match status" value="1"/>
</dbReference>
<dbReference type="SUPFAM" id="SSF53790">
    <property type="entry name" value="Tetrapyrrole methylase"/>
    <property type="match status" value="1"/>
</dbReference>
<reference evidence="6" key="1">
    <citation type="submission" date="2019-08" db="EMBL/GenBank/DDBJ databases">
        <authorList>
            <person name="Kucharzyk K."/>
            <person name="Murdoch R.W."/>
            <person name="Higgins S."/>
            <person name="Loffler F."/>
        </authorList>
    </citation>
    <scope>NUCLEOTIDE SEQUENCE</scope>
</reference>
<evidence type="ECO:0000256" key="1">
    <source>
        <dbReference type="ARBA" id="ARBA00004953"/>
    </source>
</evidence>
<comment type="caution">
    <text evidence="6">The sequence shown here is derived from an EMBL/GenBank/DDBJ whole genome shotgun (WGS) entry which is preliminary data.</text>
</comment>
<keyword evidence="5" id="KW-0949">S-adenosyl-L-methionine</keyword>
<evidence type="ECO:0000256" key="5">
    <source>
        <dbReference type="ARBA" id="ARBA00022691"/>
    </source>
</evidence>
<evidence type="ECO:0000313" key="6">
    <source>
        <dbReference type="EMBL" id="MPM41658.1"/>
    </source>
</evidence>
<comment type="pathway">
    <text evidence="1">Cofactor biosynthesis; adenosylcobalamin biosynthesis.</text>
</comment>
<accession>A0A644ZMR3</accession>
<dbReference type="GO" id="GO:0009236">
    <property type="term" value="P:cobalamin biosynthetic process"/>
    <property type="evidence" value="ECO:0007669"/>
    <property type="project" value="UniProtKB-KW"/>
</dbReference>
<name>A0A644ZMR3_9ZZZZ</name>
<keyword evidence="4 6" id="KW-0808">Transferase</keyword>
<dbReference type="NCBIfam" id="TIGR02469">
    <property type="entry name" value="CbiT"/>
    <property type="match status" value="1"/>
</dbReference>
<organism evidence="6">
    <name type="scientific">bioreactor metagenome</name>
    <dbReference type="NCBI Taxonomy" id="1076179"/>
    <lineage>
        <taxon>unclassified sequences</taxon>
        <taxon>metagenomes</taxon>
        <taxon>ecological metagenomes</taxon>
    </lineage>
</organism>
<dbReference type="InterPro" id="IPR050714">
    <property type="entry name" value="Cobalamin_biosynth_MTase"/>
</dbReference>
<keyword evidence="3 6" id="KW-0489">Methyltransferase</keyword>
<sequence>MRWPEETCDFVSLVGRDVNRLRRHLAPGNRVIALSGGAGTPAAIAELLRAEGFGATRMTVLADLGAPEQARYDGLAADWPYDTVPALNVLCLDVAVSAGASPVGLSLAPGLPDEDFENDGQLTKRDVRASALAHLRPCPGELLWDVGAGAGSVGIEWSRLDRRNRTIAVERDPERAARIRRNADRLGVPELQVVQADAASGLGDLPTPDAVFIGGGATTAVIEACWHALRTGGRLVAHTVTLETEQAIIDAWQRHGGDLTRLSVETSQPIGRFTGWKPARPVVQWSATKHPPTAEEIV</sequence>
<evidence type="ECO:0000256" key="2">
    <source>
        <dbReference type="ARBA" id="ARBA00022573"/>
    </source>
</evidence>
<gene>
    <name evidence="6" type="primary">cobL_2</name>
    <name evidence="6" type="ORF">SDC9_88314</name>
</gene>
<dbReference type="GO" id="GO:0032259">
    <property type="term" value="P:methylation"/>
    <property type="evidence" value="ECO:0007669"/>
    <property type="project" value="UniProtKB-KW"/>
</dbReference>
<dbReference type="InterPro" id="IPR029063">
    <property type="entry name" value="SAM-dependent_MTases_sf"/>
</dbReference>
<dbReference type="SUPFAM" id="SSF53335">
    <property type="entry name" value="S-adenosyl-L-methionine-dependent methyltransferases"/>
    <property type="match status" value="1"/>
</dbReference>
<dbReference type="Pfam" id="PF01135">
    <property type="entry name" value="PCMT"/>
    <property type="match status" value="1"/>
</dbReference>
<dbReference type="Gene3D" id="3.40.50.150">
    <property type="entry name" value="Vaccinia Virus protein VP39"/>
    <property type="match status" value="1"/>
</dbReference>
<dbReference type="InterPro" id="IPR014008">
    <property type="entry name" value="Cbl_synth_MTase_CbiT"/>
</dbReference>
<keyword evidence="2" id="KW-0169">Cobalamin biosynthesis</keyword>
<dbReference type="GO" id="GO:0046025">
    <property type="term" value="F:precorrin-6Y C5,15-methyltransferase (decarboxylating) activity"/>
    <property type="evidence" value="ECO:0007669"/>
    <property type="project" value="UniProtKB-EC"/>
</dbReference>
<dbReference type="GO" id="GO:0008276">
    <property type="term" value="F:protein methyltransferase activity"/>
    <property type="evidence" value="ECO:0007669"/>
    <property type="project" value="InterPro"/>
</dbReference>
<evidence type="ECO:0000256" key="3">
    <source>
        <dbReference type="ARBA" id="ARBA00022603"/>
    </source>
</evidence>
<dbReference type="InterPro" id="IPR035996">
    <property type="entry name" value="4pyrrol_Methylase_sf"/>
</dbReference>
<dbReference type="EMBL" id="VSSQ01009448">
    <property type="protein sequence ID" value="MPM41658.1"/>
    <property type="molecule type" value="Genomic_DNA"/>
</dbReference>
<evidence type="ECO:0000256" key="4">
    <source>
        <dbReference type="ARBA" id="ARBA00022679"/>
    </source>
</evidence>
<proteinExistence type="predicted"/>
<dbReference type="CDD" id="cd02440">
    <property type="entry name" value="AdoMet_MTases"/>
    <property type="match status" value="1"/>
</dbReference>
<dbReference type="EC" id="2.1.1.132" evidence="6"/>
<dbReference type="PANTHER" id="PTHR43182:SF1">
    <property type="entry name" value="COBALT-PRECORRIN-7 C(5)-METHYLTRANSFERASE"/>
    <property type="match status" value="1"/>
</dbReference>